<dbReference type="Proteomes" id="UP000075714">
    <property type="component" value="Unassembled WGS sequence"/>
</dbReference>
<keyword evidence="7" id="KW-0175">Coiled coil</keyword>
<feature type="compositionally biased region" description="Acidic residues" evidence="8">
    <location>
        <begin position="508"/>
        <end position="527"/>
    </location>
</feature>
<evidence type="ECO:0008006" key="11">
    <source>
        <dbReference type="Google" id="ProtNLM"/>
    </source>
</evidence>
<dbReference type="EMBL" id="LSYV01000011">
    <property type="protein sequence ID" value="KXZ52129.1"/>
    <property type="molecule type" value="Genomic_DNA"/>
</dbReference>
<dbReference type="PANTHER" id="PTHR23183:SF0">
    <property type="entry name" value="NUCLEOLAR PROTEIN 14"/>
    <property type="match status" value="1"/>
</dbReference>
<feature type="region of interest" description="Disordered" evidence="8">
    <location>
        <begin position="1058"/>
        <end position="1081"/>
    </location>
</feature>
<evidence type="ECO:0000313" key="10">
    <source>
        <dbReference type="Proteomes" id="UP000075714"/>
    </source>
</evidence>
<feature type="region of interest" description="Disordered" evidence="8">
    <location>
        <begin position="320"/>
        <end position="438"/>
    </location>
</feature>
<feature type="compositionally biased region" description="Low complexity" evidence="8">
    <location>
        <begin position="530"/>
        <end position="554"/>
    </location>
</feature>
<sequence length="1081" mass="113899">MAKKAKPKKAAAGHGKSAVLAAQLKAQPKKLNPFELKGAKGHFDTMGRRLSGKKHNVIKARQEAVNRRKKTLLVEYRQLRKANSFVDRRFGEGDPALSEADKGLARLAAQRTRRSAEEGAGRVKKKRGSKFTLSEAAEGGEGPLLTHRGRSLADDDDLRALMEKPEFDDLDDEMAEELVAKYHFGGGGEEGEGAEEEGAEDGDKGAGAVGGKPKTRKQVMEEIIAKSRMYRALKAQQKEADEQELDQLNDTFKQLVRSAALAKYVKPPKADKWGGAGWLAGGRGEWGSSDAEWMEGLKVPASDPADAAYDVAARELAFEAKGAATERTLTPEELAERERQRLEALEKERLKRMRGGADSADEEGSEEGEEGSEDGGDRGRKRRREHQSGDALGDDFDSEGAGDSEEADEGEDEEGGKGGGGPSALDERRMRAAAGDHPLQESFRAAAAALAAKYGVAAPQNPYLQEEGEDDEEEEGEEGESDEDEEGEGAESGSGEGEEAGVSGSGGGEDEEEEGEGGSEDEDEDEQGSAANGAKAAAPQPKRAATAAASPAAPLDGPLDLPYTISLPSSYADFAALVRGRPSDQLAAAISRIRAFNAVALATDNKRKLQEFFGVLVQHFAMLAGQSPPPAAALDVLSGVLGQLAAEVPFYAATVARARLARLADNLTQALAALGGEGARRAAEAAGSMSAVVAGAGASVAGAPAQPPPGSAGSAPPTSPWPPARAVLQLKLFAQLFPTSDRRHPVLTPAALFIGKVLSQCVVSNPHEAAVGLCLCSLLTHMAAPARRTAPEALVFLRDCLAAFVPPPAQRRQAASSAGADSEAFVRFPPGLLALGPDASPATAAPQLDLYGVLGCAPTDPRVTDDAFRLGLLRAALCGVRRCAALAAGSGFSGAGSSAGGGGEGGAGLVCYEQLFAPLLAAVRGLAAVERRLPQELQELRSSVQRQLTDASAACVAARRPLVNPSRARSVAGALPAAAVREFNPRFEEGFALGRDYDPDRQRAEERRLKRALVKERRGAIRELRRDAAFLAEERDAATAAVDAERMASERHFYAELQRQEADMRSGGQAGMNPHLKKKKK</sequence>
<dbReference type="Pfam" id="PF04147">
    <property type="entry name" value="Nop14"/>
    <property type="match status" value="2"/>
</dbReference>
<feature type="region of interest" description="Disordered" evidence="8">
    <location>
        <begin position="183"/>
        <end position="217"/>
    </location>
</feature>
<gene>
    <name evidence="9" type="ORF">GPECTOR_10g758</name>
</gene>
<comment type="subcellular location">
    <subcellularLocation>
        <location evidence="1">Nucleus</location>
        <location evidence="1">Nucleolus</location>
    </subcellularLocation>
</comment>
<name>A0A150GQL3_GONPE</name>
<dbReference type="STRING" id="33097.A0A150GQL3"/>
<proteinExistence type="inferred from homology"/>
<evidence type="ECO:0000256" key="5">
    <source>
        <dbReference type="ARBA" id="ARBA00023242"/>
    </source>
</evidence>
<evidence type="ECO:0000256" key="7">
    <source>
        <dbReference type="SAM" id="Coils"/>
    </source>
</evidence>
<evidence type="ECO:0000256" key="1">
    <source>
        <dbReference type="ARBA" id="ARBA00004604"/>
    </source>
</evidence>
<keyword evidence="4" id="KW-0698">rRNA processing</keyword>
<feature type="compositionally biased region" description="Acidic residues" evidence="8">
    <location>
        <begin position="466"/>
        <end position="489"/>
    </location>
</feature>
<evidence type="ECO:0000256" key="8">
    <source>
        <dbReference type="SAM" id="MobiDB-lite"/>
    </source>
</evidence>
<dbReference type="GO" id="GO:0032040">
    <property type="term" value="C:small-subunit processome"/>
    <property type="evidence" value="ECO:0007669"/>
    <property type="project" value="InterPro"/>
</dbReference>
<dbReference type="AlphaFoldDB" id="A0A150GQL3"/>
<keyword evidence="5" id="KW-0539">Nucleus</keyword>
<feature type="compositionally biased region" description="Basic and acidic residues" evidence="8">
    <location>
        <begin position="37"/>
        <end position="47"/>
    </location>
</feature>
<feature type="compositionally biased region" description="Acidic residues" evidence="8">
    <location>
        <begin position="392"/>
        <end position="414"/>
    </location>
</feature>
<dbReference type="InterPro" id="IPR007276">
    <property type="entry name" value="Nop14"/>
</dbReference>
<evidence type="ECO:0000256" key="3">
    <source>
        <dbReference type="ARBA" id="ARBA00022517"/>
    </source>
</evidence>
<feature type="region of interest" description="Disordered" evidence="8">
    <location>
        <begin position="33"/>
        <end position="63"/>
    </location>
</feature>
<comment type="caution">
    <text evidence="9">The sequence shown here is derived from an EMBL/GenBank/DDBJ whole genome shotgun (WGS) entry which is preliminary data.</text>
</comment>
<dbReference type="GO" id="GO:0030692">
    <property type="term" value="C:Noc4p-Nop14p complex"/>
    <property type="evidence" value="ECO:0007669"/>
    <property type="project" value="TreeGrafter"/>
</dbReference>
<dbReference type="OrthoDB" id="441771at2759"/>
<feature type="region of interest" description="Disordered" evidence="8">
    <location>
        <begin position="457"/>
        <end position="554"/>
    </location>
</feature>
<feature type="compositionally biased region" description="Basic and acidic residues" evidence="8">
    <location>
        <begin position="334"/>
        <end position="349"/>
    </location>
</feature>
<evidence type="ECO:0000256" key="6">
    <source>
        <dbReference type="ARBA" id="ARBA00024695"/>
    </source>
</evidence>
<dbReference type="PANTHER" id="PTHR23183">
    <property type="entry name" value="NOP14"/>
    <property type="match status" value="1"/>
</dbReference>
<protein>
    <recommendedName>
        <fullName evidence="11">Nop14-like protein</fullName>
    </recommendedName>
</protein>
<evidence type="ECO:0000256" key="4">
    <source>
        <dbReference type="ARBA" id="ARBA00022552"/>
    </source>
</evidence>
<evidence type="ECO:0000256" key="2">
    <source>
        <dbReference type="ARBA" id="ARBA00007466"/>
    </source>
</evidence>
<reference evidence="10" key="1">
    <citation type="journal article" date="2016" name="Nat. Commun.">
        <title>The Gonium pectorale genome demonstrates co-option of cell cycle regulation during the evolution of multicellularity.</title>
        <authorList>
            <person name="Hanschen E.R."/>
            <person name="Marriage T.N."/>
            <person name="Ferris P.J."/>
            <person name="Hamaji T."/>
            <person name="Toyoda A."/>
            <person name="Fujiyama A."/>
            <person name="Neme R."/>
            <person name="Noguchi H."/>
            <person name="Minakuchi Y."/>
            <person name="Suzuki M."/>
            <person name="Kawai-Toyooka H."/>
            <person name="Smith D.R."/>
            <person name="Sparks H."/>
            <person name="Anderson J."/>
            <person name="Bakaric R."/>
            <person name="Luria V."/>
            <person name="Karger A."/>
            <person name="Kirschner M.W."/>
            <person name="Durand P.M."/>
            <person name="Michod R.E."/>
            <person name="Nozaki H."/>
            <person name="Olson B.J."/>
        </authorList>
    </citation>
    <scope>NUCLEOTIDE SEQUENCE [LARGE SCALE GENOMIC DNA]</scope>
    <source>
        <strain evidence="10">NIES-2863</strain>
    </source>
</reference>
<feature type="compositionally biased region" description="Acidic residues" evidence="8">
    <location>
        <begin position="359"/>
        <end position="374"/>
    </location>
</feature>
<comment type="function">
    <text evidence="6">Involved in nucleolar processing of pre-18S ribosomal RNA. Has a role in the nuclear export of 40S pre-ribosomal subunit to the cytoplasm.</text>
</comment>
<feature type="coiled-coil region" evidence="7">
    <location>
        <begin position="231"/>
        <end position="258"/>
    </location>
</feature>
<accession>A0A150GQL3</accession>
<dbReference type="GO" id="GO:0030490">
    <property type="term" value="P:maturation of SSU-rRNA"/>
    <property type="evidence" value="ECO:0007669"/>
    <property type="project" value="TreeGrafter"/>
</dbReference>
<evidence type="ECO:0000313" key="9">
    <source>
        <dbReference type="EMBL" id="KXZ52129.1"/>
    </source>
</evidence>
<organism evidence="9 10">
    <name type="scientific">Gonium pectorale</name>
    <name type="common">Green alga</name>
    <dbReference type="NCBI Taxonomy" id="33097"/>
    <lineage>
        <taxon>Eukaryota</taxon>
        <taxon>Viridiplantae</taxon>
        <taxon>Chlorophyta</taxon>
        <taxon>core chlorophytes</taxon>
        <taxon>Chlorophyceae</taxon>
        <taxon>CS clade</taxon>
        <taxon>Chlamydomonadales</taxon>
        <taxon>Volvocaceae</taxon>
        <taxon>Gonium</taxon>
    </lineage>
</organism>
<keyword evidence="10" id="KW-1185">Reference proteome</keyword>
<feature type="region of interest" description="Disordered" evidence="8">
    <location>
        <begin position="111"/>
        <end position="151"/>
    </location>
</feature>
<keyword evidence="3" id="KW-0690">Ribosome biogenesis</keyword>
<comment type="similarity">
    <text evidence="2">Belongs to the NOP14 family.</text>
</comment>
<feature type="compositionally biased region" description="Acidic residues" evidence="8">
    <location>
        <begin position="189"/>
        <end position="200"/>
    </location>
</feature>